<evidence type="ECO:0000256" key="6">
    <source>
        <dbReference type="ARBA" id="ARBA00022741"/>
    </source>
</evidence>
<dbReference type="PRINTS" id="PR01100">
    <property type="entry name" value="SHIKIMTKNASE"/>
</dbReference>
<dbReference type="CDD" id="cd00464">
    <property type="entry name" value="SK"/>
    <property type="match status" value="1"/>
</dbReference>
<reference evidence="11" key="1">
    <citation type="journal article" date="2014" name="Front. Microbiol.">
        <title>High frequency of phylogenetically diverse reductive dehalogenase-homologous genes in deep subseafloor sedimentary metagenomes.</title>
        <authorList>
            <person name="Kawai M."/>
            <person name="Futagami T."/>
            <person name="Toyoda A."/>
            <person name="Takaki Y."/>
            <person name="Nishi S."/>
            <person name="Hori S."/>
            <person name="Arai W."/>
            <person name="Tsubouchi T."/>
            <person name="Morono Y."/>
            <person name="Uchiyama I."/>
            <person name="Ito T."/>
            <person name="Fujiyama A."/>
            <person name="Inagaki F."/>
            <person name="Takami H."/>
        </authorList>
    </citation>
    <scope>NUCLEOTIDE SEQUENCE</scope>
    <source>
        <strain evidence="11">Expedition CK06-06</strain>
    </source>
</reference>
<sequence length="165" mass="18819">MNIVLIGFRGTGKTTVGKRLAEKLNLEFIDADDFIERKYGFSISELFQTKGESLFRLLESDVINELSKLDSRIIAAGGGAVLKYKNIKNLKRHGIIILLEADGDTVYQRIQADDKTKTQRPKLTGNELYREIKELMEFRKSYYQRAADYTVNTTNKSADTTLEEI</sequence>
<dbReference type="AlphaFoldDB" id="X1P5C0"/>
<dbReference type="GO" id="GO:0005524">
    <property type="term" value="F:ATP binding"/>
    <property type="evidence" value="ECO:0007669"/>
    <property type="project" value="UniProtKB-KW"/>
</dbReference>
<proteinExistence type="inferred from homology"/>
<name>X1P5C0_9ZZZZ</name>
<keyword evidence="7" id="KW-0418">Kinase</keyword>
<dbReference type="GO" id="GO:0005829">
    <property type="term" value="C:cytosol"/>
    <property type="evidence" value="ECO:0007669"/>
    <property type="project" value="TreeGrafter"/>
</dbReference>
<keyword evidence="8" id="KW-0067">ATP-binding</keyword>
<comment type="pathway">
    <text evidence="1">Metabolic intermediate biosynthesis; chorismate biosynthesis; chorismate from D-erythrose 4-phosphate and phosphoenolpyruvate: step 5/7.</text>
</comment>
<evidence type="ECO:0000256" key="7">
    <source>
        <dbReference type="ARBA" id="ARBA00022777"/>
    </source>
</evidence>
<evidence type="ECO:0000256" key="4">
    <source>
        <dbReference type="ARBA" id="ARBA00022605"/>
    </source>
</evidence>
<evidence type="ECO:0000256" key="1">
    <source>
        <dbReference type="ARBA" id="ARBA00004842"/>
    </source>
</evidence>
<dbReference type="GO" id="GO:0008652">
    <property type="term" value="P:amino acid biosynthetic process"/>
    <property type="evidence" value="ECO:0007669"/>
    <property type="project" value="UniProtKB-KW"/>
</dbReference>
<dbReference type="HAMAP" id="MF_00109">
    <property type="entry name" value="Shikimate_kinase"/>
    <property type="match status" value="1"/>
</dbReference>
<comment type="caution">
    <text evidence="11">The sequence shown here is derived from an EMBL/GenBank/DDBJ whole genome shotgun (WGS) entry which is preliminary data.</text>
</comment>
<dbReference type="GO" id="GO:0009073">
    <property type="term" value="P:aromatic amino acid family biosynthetic process"/>
    <property type="evidence" value="ECO:0007669"/>
    <property type="project" value="UniProtKB-KW"/>
</dbReference>
<dbReference type="InterPro" id="IPR023000">
    <property type="entry name" value="Shikimate_kinase_CS"/>
</dbReference>
<keyword evidence="6" id="KW-0547">Nucleotide-binding</keyword>
<dbReference type="InterPro" id="IPR031322">
    <property type="entry name" value="Shikimate/glucono_kinase"/>
</dbReference>
<comment type="catalytic activity">
    <reaction evidence="10">
        <text>shikimate + ATP = 3-phosphoshikimate + ADP + H(+)</text>
        <dbReference type="Rhea" id="RHEA:13121"/>
        <dbReference type="ChEBI" id="CHEBI:15378"/>
        <dbReference type="ChEBI" id="CHEBI:30616"/>
        <dbReference type="ChEBI" id="CHEBI:36208"/>
        <dbReference type="ChEBI" id="CHEBI:145989"/>
        <dbReference type="ChEBI" id="CHEBI:456216"/>
        <dbReference type="EC" id="2.7.1.71"/>
    </reaction>
</comment>
<accession>X1P5C0</accession>
<dbReference type="UniPathway" id="UPA00053">
    <property type="reaction ID" value="UER00088"/>
</dbReference>
<dbReference type="PROSITE" id="PS01128">
    <property type="entry name" value="SHIKIMATE_KINASE"/>
    <property type="match status" value="1"/>
</dbReference>
<dbReference type="Gene3D" id="3.40.50.300">
    <property type="entry name" value="P-loop containing nucleotide triphosphate hydrolases"/>
    <property type="match status" value="1"/>
</dbReference>
<dbReference type="Pfam" id="PF01202">
    <property type="entry name" value="SKI"/>
    <property type="match status" value="1"/>
</dbReference>
<keyword evidence="9" id="KW-0057">Aromatic amino acid biosynthesis</keyword>
<dbReference type="EC" id="2.7.1.71" evidence="3"/>
<evidence type="ECO:0000256" key="2">
    <source>
        <dbReference type="ARBA" id="ARBA00006997"/>
    </source>
</evidence>
<evidence type="ECO:0000313" key="11">
    <source>
        <dbReference type="EMBL" id="GAI37661.1"/>
    </source>
</evidence>
<protein>
    <recommendedName>
        <fullName evidence="3">shikimate kinase</fullName>
        <ecNumber evidence="3">2.7.1.71</ecNumber>
    </recommendedName>
</protein>
<keyword evidence="5" id="KW-0808">Transferase</keyword>
<dbReference type="EMBL" id="BARV01024836">
    <property type="protein sequence ID" value="GAI37661.1"/>
    <property type="molecule type" value="Genomic_DNA"/>
</dbReference>
<dbReference type="GO" id="GO:0009423">
    <property type="term" value="P:chorismate biosynthetic process"/>
    <property type="evidence" value="ECO:0007669"/>
    <property type="project" value="UniProtKB-UniPathway"/>
</dbReference>
<feature type="non-terminal residue" evidence="11">
    <location>
        <position position="165"/>
    </location>
</feature>
<evidence type="ECO:0000256" key="10">
    <source>
        <dbReference type="ARBA" id="ARBA00048567"/>
    </source>
</evidence>
<gene>
    <name evidence="11" type="ORF">S06H3_40458</name>
</gene>
<evidence type="ECO:0000256" key="5">
    <source>
        <dbReference type="ARBA" id="ARBA00022679"/>
    </source>
</evidence>
<evidence type="ECO:0000256" key="9">
    <source>
        <dbReference type="ARBA" id="ARBA00023141"/>
    </source>
</evidence>
<dbReference type="SUPFAM" id="SSF52540">
    <property type="entry name" value="P-loop containing nucleoside triphosphate hydrolases"/>
    <property type="match status" value="1"/>
</dbReference>
<evidence type="ECO:0000256" key="8">
    <source>
        <dbReference type="ARBA" id="ARBA00022840"/>
    </source>
</evidence>
<dbReference type="PANTHER" id="PTHR21087:SF16">
    <property type="entry name" value="SHIKIMATE KINASE 1, CHLOROPLASTIC"/>
    <property type="match status" value="1"/>
</dbReference>
<dbReference type="PANTHER" id="PTHR21087">
    <property type="entry name" value="SHIKIMATE KINASE"/>
    <property type="match status" value="1"/>
</dbReference>
<comment type="similarity">
    <text evidence="2">Belongs to the shikimate kinase family.</text>
</comment>
<dbReference type="InterPro" id="IPR027417">
    <property type="entry name" value="P-loop_NTPase"/>
</dbReference>
<dbReference type="InterPro" id="IPR000623">
    <property type="entry name" value="Shikimate_kinase/TSH1"/>
</dbReference>
<evidence type="ECO:0000256" key="3">
    <source>
        <dbReference type="ARBA" id="ARBA00012154"/>
    </source>
</evidence>
<organism evidence="11">
    <name type="scientific">marine sediment metagenome</name>
    <dbReference type="NCBI Taxonomy" id="412755"/>
    <lineage>
        <taxon>unclassified sequences</taxon>
        <taxon>metagenomes</taxon>
        <taxon>ecological metagenomes</taxon>
    </lineage>
</organism>
<keyword evidence="4" id="KW-0028">Amino-acid biosynthesis</keyword>
<dbReference type="GO" id="GO:0004765">
    <property type="term" value="F:shikimate kinase activity"/>
    <property type="evidence" value="ECO:0007669"/>
    <property type="project" value="UniProtKB-EC"/>
</dbReference>